<evidence type="ECO:0000256" key="2">
    <source>
        <dbReference type="SAM" id="Phobius"/>
    </source>
</evidence>
<comment type="caution">
    <text evidence="3">The sequence shown here is derived from an EMBL/GenBank/DDBJ whole genome shotgun (WGS) entry which is preliminary data.</text>
</comment>
<accession>A0ABR1SN06</accession>
<evidence type="ECO:0000256" key="1">
    <source>
        <dbReference type="SAM" id="MobiDB-lite"/>
    </source>
</evidence>
<evidence type="ECO:0000313" key="3">
    <source>
        <dbReference type="EMBL" id="KAK8035695.1"/>
    </source>
</evidence>
<dbReference type="EMBL" id="JAQQWI010000005">
    <property type="protein sequence ID" value="KAK8035695.1"/>
    <property type="molecule type" value="Genomic_DNA"/>
</dbReference>
<organism evidence="3 4">
    <name type="scientific">Apiospora marii</name>
    <dbReference type="NCBI Taxonomy" id="335849"/>
    <lineage>
        <taxon>Eukaryota</taxon>
        <taxon>Fungi</taxon>
        <taxon>Dikarya</taxon>
        <taxon>Ascomycota</taxon>
        <taxon>Pezizomycotina</taxon>
        <taxon>Sordariomycetes</taxon>
        <taxon>Xylariomycetidae</taxon>
        <taxon>Amphisphaeriales</taxon>
        <taxon>Apiosporaceae</taxon>
        <taxon>Apiospora</taxon>
    </lineage>
</organism>
<feature type="compositionally biased region" description="Polar residues" evidence="1">
    <location>
        <begin position="91"/>
        <end position="104"/>
    </location>
</feature>
<keyword evidence="2" id="KW-1133">Transmembrane helix</keyword>
<name>A0ABR1SN06_9PEZI</name>
<evidence type="ECO:0000313" key="4">
    <source>
        <dbReference type="Proteomes" id="UP001396898"/>
    </source>
</evidence>
<sequence length="236" mass="25489">MYASLHPAVFPRRLPFPYVGLGLFDGASIESTDVLTHVDTGTASHQPFTVMWAERGLELFPSDVSASRKSIVSSGFRQPTTTDLSGGKTPGNGNNTFKPSDPSRTGLSPGVIAGIVIGVAVAIILITLIMRYVLYMKSKRVPNIGRAPELDGVRTATWKRWFRGAWRAELDSSGARTELDNSNMRAEADSTIVRAELDSGNVTKEQRAELKIANAGEERPGEASELPDTTPDAEQS</sequence>
<gene>
    <name evidence="3" type="ORF">PG991_001768</name>
</gene>
<protein>
    <submittedName>
        <fullName evidence="3">Uncharacterized protein</fullName>
    </submittedName>
</protein>
<keyword evidence="4" id="KW-1185">Reference proteome</keyword>
<feature type="compositionally biased region" description="Polar residues" evidence="1">
    <location>
        <begin position="71"/>
        <end position="84"/>
    </location>
</feature>
<feature type="region of interest" description="Disordered" evidence="1">
    <location>
        <begin position="71"/>
        <end position="104"/>
    </location>
</feature>
<feature type="compositionally biased region" description="Basic and acidic residues" evidence="1">
    <location>
        <begin position="208"/>
        <end position="222"/>
    </location>
</feature>
<reference evidence="3 4" key="1">
    <citation type="submission" date="2023-01" db="EMBL/GenBank/DDBJ databases">
        <title>Analysis of 21 Apiospora genomes using comparative genomics revels a genus with tremendous synthesis potential of carbohydrate active enzymes and secondary metabolites.</title>
        <authorList>
            <person name="Sorensen T."/>
        </authorList>
    </citation>
    <scope>NUCLEOTIDE SEQUENCE [LARGE SCALE GENOMIC DNA]</scope>
    <source>
        <strain evidence="3 4">CBS 20057</strain>
    </source>
</reference>
<dbReference type="Proteomes" id="UP001396898">
    <property type="component" value="Unassembled WGS sequence"/>
</dbReference>
<feature type="transmembrane region" description="Helical" evidence="2">
    <location>
        <begin position="111"/>
        <end position="134"/>
    </location>
</feature>
<proteinExistence type="predicted"/>
<keyword evidence="2" id="KW-0812">Transmembrane</keyword>
<feature type="region of interest" description="Disordered" evidence="1">
    <location>
        <begin position="208"/>
        <end position="236"/>
    </location>
</feature>
<keyword evidence="2" id="KW-0472">Membrane</keyword>